<reference evidence="2" key="1">
    <citation type="submission" date="2015-04" db="UniProtKB">
        <authorList>
            <consortium name="EnsemblPlants"/>
        </authorList>
    </citation>
    <scope>IDENTIFICATION</scope>
</reference>
<keyword evidence="3" id="KW-1185">Reference proteome</keyword>
<evidence type="ECO:0000313" key="3">
    <source>
        <dbReference type="Proteomes" id="UP000026961"/>
    </source>
</evidence>
<dbReference type="HOGENOM" id="CLU_1186593_0_0_1"/>
<reference evidence="2" key="2">
    <citation type="submission" date="2018-05" db="EMBL/GenBank/DDBJ databases">
        <title>OgluRS3 (Oryza glumaepatula Reference Sequence Version 3).</title>
        <authorList>
            <person name="Zhang J."/>
            <person name="Kudrna D."/>
            <person name="Lee S."/>
            <person name="Talag J."/>
            <person name="Welchert J."/>
            <person name="Wing R.A."/>
        </authorList>
    </citation>
    <scope>NUCLEOTIDE SEQUENCE [LARGE SCALE GENOMIC DNA]</scope>
</reference>
<protein>
    <submittedName>
        <fullName evidence="2">Uncharacterized protein</fullName>
    </submittedName>
</protein>
<accession>A0A0E0B9I8</accession>
<dbReference type="Gramene" id="OGLUM10G07200.1">
    <property type="protein sequence ID" value="OGLUM10G07200.1"/>
    <property type="gene ID" value="OGLUM10G07200"/>
</dbReference>
<dbReference type="Proteomes" id="UP000026961">
    <property type="component" value="Chromosome 10"/>
</dbReference>
<dbReference type="EnsemblPlants" id="OGLUM10G07200.1">
    <property type="protein sequence ID" value="OGLUM10G07200.1"/>
    <property type="gene ID" value="OGLUM10G07200"/>
</dbReference>
<feature type="compositionally biased region" description="Polar residues" evidence="1">
    <location>
        <begin position="25"/>
        <end position="34"/>
    </location>
</feature>
<sequence>MGAEVPDLPAAIELGEVVAAGQLFSTNRRPSTNQQPPPVSFARRRTGEMGKREENVAAMAVRLKGLIWCTLTPKISMGTWLNMKVMPISHWYIEYNIVHAILKTYNFLCTRCLAGCARLVSTQVNNTTAIFSNISFRHQLWRLPDQLYQNMDLQMQMPYLGSSFKEKQMCRKIVSKLVSLSSGISESMTGHHAIRALLAWLCSAHHCHALHFLLSANPFWICLSSNPERTIAFS</sequence>
<organism evidence="2">
    <name type="scientific">Oryza glumipatula</name>
    <dbReference type="NCBI Taxonomy" id="40148"/>
    <lineage>
        <taxon>Eukaryota</taxon>
        <taxon>Viridiplantae</taxon>
        <taxon>Streptophyta</taxon>
        <taxon>Embryophyta</taxon>
        <taxon>Tracheophyta</taxon>
        <taxon>Spermatophyta</taxon>
        <taxon>Magnoliopsida</taxon>
        <taxon>Liliopsida</taxon>
        <taxon>Poales</taxon>
        <taxon>Poaceae</taxon>
        <taxon>BOP clade</taxon>
        <taxon>Oryzoideae</taxon>
        <taxon>Oryzeae</taxon>
        <taxon>Oryzinae</taxon>
        <taxon>Oryza</taxon>
    </lineage>
</organism>
<evidence type="ECO:0000256" key="1">
    <source>
        <dbReference type="SAM" id="MobiDB-lite"/>
    </source>
</evidence>
<feature type="region of interest" description="Disordered" evidence="1">
    <location>
        <begin position="25"/>
        <end position="46"/>
    </location>
</feature>
<dbReference type="AlphaFoldDB" id="A0A0E0B9I8"/>
<proteinExistence type="predicted"/>
<evidence type="ECO:0000313" key="2">
    <source>
        <dbReference type="EnsemblPlants" id="OGLUM10G07200.1"/>
    </source>
</evidence>
<name>A0A0E0B9I8_9ORYZ</name>